<organism evidence="2 3">
    <name type="scientific">Seiridium unicorne</name>
    <dbReference type="NCBI Taxonomy" id="138068"/>
    <lineage>
        <taxon>Eukaryota</taxon>
        <taxon>Fungi</taxon>
        <taxon>Dikarya</taxon>
        <taxon>Ascomycota</taxon>
        <taxon>Pezizomycotina</taxon>
        <taxon>Sordariomycetes</taxon>
        <taxon>Xylariomycetidae</taxon>
        <taxon>Amphisphaeriales</taxon>
        <taxon>Sporocadaceae</taxon>
        <taxon>Seiridium</taxon>
    </lineage>
</organism>
<dbReference type="InterPro" id="IPR010730">
    <property type="entry name" value="HET"/>
</dbReference>
<name>A0ABR2UTK6_9PEZI</name>
<dbReference type="PANTHER" id="PTHR24148">
    <property type="entry name" value="ANKYRIN REPEAT DOMAIN-CONTAINING PROTEIN 39 HOMOLOG-RELATED"/>
    <property type="match status" value="1"/>
</dbReference>
<comment type="caution">
    <text evidence="2">The sequence shown here is derived from an EMBL/GenBank/DDBJ whole genome shotgun (WGS) entry which is preliminary data.</text>
</comment>
<proteinExistence type="predicted"/>
<evidence type="ECO:0000313" key="2">
    <source>
        <dbReference type="EMBL" id="KAK9417998.1"/>
    </source>
</evidence>
<gene>
    <name evidence="2" type="ORF">SUNI508_08427</name>
</gene>
<dbReference type="EMBL" id="JARVKF010000394">
    <property type="protein sequence ID" value="KAK9417998.1"/>
    <property type="molecule type" value="Genomic_DNA"/>
</dbReference>
<dbReference type="InterPro" id="IPR052895">
    <property type="entry name" value="HetReg/Transcr_Mod"/>
</dbReference>
<keyword evidence="3" id="KW-1185">Reference proteome</keyword>
<evidence type="ECO:0000313" key="3">
    <source>
        <dbReference type="Proteomes" id="UP001408356"/>
    </source>
</evidence>
<reference evidence="2 3" key="1">
    <citation type="journal article" date="2024" name="J. Plant Pathol.">
        <title>Sequence and assembly of the genome of Seiridium unicorne, isolate CBS 538.82, causal agent of cypress canker disease.</title>
        <authorList>
            <person name="Scali E."/>
            <person name="Rocca G.D."/>
            <person name="Danti R."/>
            <person name="Garbelotto M."/>
            <person name="Barberini S."/>
            <person name="Baroncelli R."/>
            <person name="Emiliani G."/>
        </authorList>
    </citation>
    <scope>NUCLEOTIDE SEQUENCE [LARGE SCALE GENOMIC DNA]</scope>
    <source>
        <strain evidence="2 3">BM-138-508</strain>
    </source>
</reference>
<protein>
    <submittedName>
        <fullName evidence="2">Heterokaryon incompatibility protein-domain-containing protein</fullName>
    </submittedName>
</protein>
<dbReference type="Proteomes" id="UP001408356">
    <property type="component" value="Unassembled WGS sequence"/>
</dbReference>
<dbReference type="Pfam" id="PF06985">
    <property type="entry name" value="HET"/>
    <property type="match status" value="1"/>
</dbReference>
<accession>A0ABR2UTK6</accession>
<sequence length="340" mass="38619">MVPYVYRPFPDTDYIRLLTLESGAYDDDIVVHISRVPFDPACPPQYEALSYVWGSEENKKTVFVGNRGRSRVTVTRNLDVALRHLRYDHKEPRVMWIDAICIDQKNDQEKGPQVARMGQVFKCAARVLVWLGPEQNHSDLAMQLISAKLDIRPDYTKPAAFVYKDATRKYILQFGLEILRQCQFTTNISNPSWVPDWTTKSEASRGFLYTSASSQLVGCSHFLDSDILSVAGTVVTAVGTLYDLDGEHEQLYTHDFSESLRKLFIQIDPNTDENKDDAVAIYAELLYADGPNLRMGFARDNNQDLADLTRFLSRLYTNGVQSALNTSRTVAGRYRTSLPH</sequence>
<dbReference type="PANTHER" id="PTHR24148:SF64">
    <property type="entry name" value="HETEROKARYON INCOMPATIBILITY DOMAIN-CONTAINING PROTEIN"/>
    <property type="match status" value="1"/>
</dbReference>
<feature type="domain" description="Heterokaryon incompatibility" evidence="1">
    <location>
        <begin position="46"/>
        <end position="152"/>
    </location>
</feature>
<evidence type="ECO:0000259" key="1">
    <source>
        <dbReference type="Pfam" id="PF06985"/>
    </source>
</evidence>